<name>A0A9N8W2M5_9GLOM</name>
<feature type="non-terminal residue" evidence="1">
    <location>
        <position position="1"/>
    </location>
</feature>
<proteinExistence type="predicted"/>
<dbReference type="EMBL" id="CAJVPV010000761">
    <property type="protein sequence ID" value="CAG8472955.1"/>
    <property type="molecule type" value="Genomic_DNA"/>
</dbReference>
<sequence>DGTHRHELSLPTTKEIETAKIPKSRGFPRLSQNGWGYRQIAEFQKIIGQSIVG</sequence>
<gene>
    <name evidence="1" type="ORF">AMORRO_LOCUS1942</name>
</gene>
<dbReference type="AlphaFoldDB" id="A0A9N8W2M5"/>
<dbReference type="Proteomes" id="UP000789342">
    <property type="component" value="Unassembled WGS sequence"/>
</dbReference>
<protein>
    <submittedName>
        <fullName evidence="1">10599_t:CDS:1</fullName>
    </submittedName>
</protein>
<evidence type="ECO:0000313" key="1">
    <source>
        <dbReference type="EMBL" id="CAG8472955.1"/>
    </source>
</evidence>
<organism evidence="1 2">
    <name type="scientific">Acaulospora morrowiae</name>
    <dbReference type="NCBI Taxonomy" id="94023"/>
    <lineage>
        <taxon>Eukaryota</taxon>
        <taxon>Fungi</taxon>
        <taxon>Fungi incertae sedis</taxon>
        <taxon>Mucoromycota</taxon>
        <taxon>Glomeromycotina</taxon>
        <taxon>Glomeromycetes</taxon>
        <taxon>Diversisporales</taxon>
        <taxon>Acaulosporaceae</taxon>
        <taxon>Acaulospora</taxon>
    </lineage>
</organism>
<reference evidence="1" key="1">
    <citation type="submission" date="2021-06" db="EMBL/GenBank/DDBJ databases">
        <authorList>
            <person name="Kallberg Y."/>
            <person name="Tangrot J."/>
            <person name="Rosling A."/>
        </authorList>
    </citation>
    <scope>NUCLEOTIDE SEQUENCE</scope>
    <source>
        <strain evidence="1">CL551</strain>
    </source>
</reference>
<accession>A0A9N8W2M5</accession>
<evidence type="ECO:0000313" key="2">
    <source>
        <dbReference type="Proteomes" id="UP000789342"/>
    </source>
</evidence>
<keyword evidence="2" id="KW-1185">Reference proteome</keyword>
<comment type="caution">
    <text evidence="1">The sequence shown here is derived from an EMBL/GenBank/DDBJ whole genome shotgun (WGS) entry which is preliminary data.</text>
</comment>